<organism evidence="1">
    <name type="scientific">marine sediment metagenome</name>
    <dbReference type="NCBI Taxonomy" id="412755"/>
    <lineage>
        <taxon>unclassified sequences</taxon>
        <taxon>metagenomes</taxon>
        <taxon>ecological metagenomes</taxon>
    </lineage>
</organism>
<name>X1IDV9_9ZZZZ</name>
<proteinExistence type="predicted"/>
<sequence>MKLSKEDVELFYRLYHPLLCYVNKKFKIVKGINSPEDFKRFSIKEINKLRDRLYKQPELIDSFIIENPSNFSSNELEIISSWKNFVKKTFYIFRYLKNYTVFLSADKPPKTYGVLALTTTFEEIVGSYLPIMVEAVLLPFKDKIIYDSIFSPHRITFGAGIRSSLNDAYQEAKSRFGIIVSLPFSSEEKEESDSNRLRFYLRSKRNRETYWEEINELINKDPSLL</sequence>
<gene>
    <name evidence="1" type="ORF">S03H2_62900</name>
</gene>
<reference evidence="1" key="1">
    <citation type="journal article" date="2014" name="Front. Microbiol.">
        <title>High frequency of phylogenetically diverse reductive dehalogenase-homologous genes in deep subseafloor sedimentary metagenomes.</title>
        <authorList>
            <person name="Kawai M."/>
            <person name="Futagami T."/>
            <person name="Toyoda A."/>
            <person name="Takaki Y."/>
            <person name="Nishi S."/>
            <person name="Hori S."/>
            <person name="Arai W."/>
            <person name="Tsubouchi T."/>
            <person name="Morono Y."/>
            <person name="Uchiyama I."/>
            <person name="Ito T."/>
            <person name="Fujiyama A."/>
            <person name="Inagaki F."/>
            <person name="Takami H."/>
        </authorList>
    </citation>
    <scope>NUCLEOTIDE SEQUENCE</scope>
    <source>
        <strain evidence="1">Expedition CK06-06</strain>
    </source>
</reference>
<dbReference type="EMBL" id="BARU01040710">
    <property type="protein sequence ID" value="GAH80581.1"/>
    <property type="molecule type" value="Genomic_DNA"/>
</dbReference>
<accession>X1IDV9</accession>
<comment type="caution">
    <text evidence="1">The sequence shown here is derived from an EMBL/GenBank/DDBJ whole genome shotgun (WGS) entry which is preliminary data.</text>
</comment>
<feature type="non-terminal residue" evidence="1">
    <location>
        <position position="225"/>
    </location>
</feature>
<dbReference type="AlphaFoldDB" id="X1IDV9"/>
<protein>
    <submittedName>
        <fullName evidence="1">Uncharacterized protein</fullName>
    </submittedName>
</protein>
<evidence type="ECO:0000313" key="1">
    <source>
        <dbReference type="EMBL" id="GAH80581.1"/>
    </source>
</evidence>